<feature type="region of interest" description="Disordered" evidence="2">
    <location>
        <begin position="213"/>
        <end position="245"/>
    </location>
</feature>
<name>A0AAV9MZ39_9EURO</name>
<feature type="compositionally biased region" description="Low complexity" evidence="2">
    <location>
        <begin position="215"/>
        <end position="245"/>
    </location>
</feature>
<feature type="region of interest" description="Disordered" evidence="2">
    <location>
        <begin position="136"/>
        <end position="162"/>
    </location>
</feature>
<reference evidence="3 4" key="1">
    <citation type="submission" date="2023-08" db="EMBL/GenBank/DDBJ databases">
        <title>Black Yeasts Isolated from many extreme environments.</title>
        <authorList>
            <person name="Coleine C."/>
            <person name="Stajich J.E."/>
            <person name="Selbmann L."/>
        </authorList>
    </citation>
    <scope>NUCLEOTIDE SEQUENCE [LARGE SCALE GENOMIC DNA]</scope>
    <source>
        <strain evidence="3 4">CCFEE 5792</strain>
    </source>
</reference>
<feature type="compositionally biased region" description="Low complexity" evidence="2">
    <location>
        <begin position="58"/>
        <end position="75"/>
    </location>
</feature>
<keyword evidence="4" id="KW-1185">Reference proteome</keyword>
<dbReference type="EMBL" id="JAVRRD010000028">
    <property type="protein sequence ID" value="KAK5046962.1"/>
    <property type="molecule type" value="Genomic_DNA"/>
</dbReference>
<dbReference type="RefSeq" id="XP_064702535.1">
    <property type="nucleotide sequence ID" value="XM_064850869.1"/>
</dbReference>
<organism evidence="3 4">
    <name type="scientific">Exophiala bonariae</name>
    <dbReference type="NCBI Taxonomy" id="1690606"/>
    <lineage>
        <taxon>Eukaryota</taxon>
        <taxon>Fungi</taxon>
        <taxon>Dikarya</taxon>
        <taxon>Ascomycota</taxon>
        <taxon>Pezizomycotina</taxon>
        <taxon>Eurotiomycetes</taxon>
        <taxon>Chaetothyriomycetidae</taxon>
        <taxon>Chaetothyriales</taxon>
        <taxon>Herpotrichiellaceae</taxon>
        <taxon>Exophiala</taxon>
    </lineage>
</organism>
<proteinExistence type="predicted"/>
<comment type="caution">
    <text evidence="3">The sequence shown here is derived from an EMBL/GenBank/DDBJ whole genome shotgun (WGS) entry which is preliminary data.</text>
</comment>
<evidence type="ECO:0000256" key="1">
    <source>
        <dbReference type="SAM" id="Coils"/>
    </source>
</evidence>
<sequence>MAEEALSAAPPEGAQANIGGPDGTKDQPQTLTPQTELAKDTKPYQAIQSSETTDIAAGSLTSPTSTQQSGPSSGPVPLDSPLRTTPIHPSLSSVKIPAAAVAGATEPNTNPVTLKPFTDAELSKYGFEKLRAHITMRKPGTEVGGGATPDSGAATGVGAGKANEEEIKKLRDETAALLKQKIDEREAKIREIEREMEEKEKIREVERKVFRKKLGGNAPATGSATPGPATTIATAPTTVAGAVDS</sequence>
<protein>
    <submittedName>
        <fullName evidence="3">Uncharacterized protein</fullName>
    </submittedName>
</protein>
<feature type="region of interest" description="Disordered" evidence="2">
    <location>
        <begin position="1"/>
        <end position="92"/>
    </location>
</feature>
<evidence type="ECO:0000256" key="2">
    <source>
        <dbReference type="SAM" id="MobiDB-lite"/>
    </source>
</evidence>
<dbReference type="Proteomes" id="UP001358417">
    <property type="component" value="Unassembled WGS sequence"/>
</dbReference>
<keyword evidence="1" id="KW-0175">Coiled coil</keyword>
<accession>A0AAV9MZ39</accession>
<evidence type="ECO:0000313" key="4">
    <source>
        <dbReference type="Proteomes" id="UP001358417"/>
    </source>
</evidence>
<feature type="compositionally biased region" description="Polar residues" evidence="2">
    <location>
        <begin position="26"/>
        <end position="35"/>
    </location>
</feature>
<gene>
    <name evidence="3" type="ORF">LTR84_007316</name>
</gene>
<dbReference type="AlphaFoldDB" id="A0AAV9MZ39"/>
<evidence type="ECO:0000313" key="3">
    <source>
        <dbReference type="EMBL" id="KAK5046962.1"/>
    </source>
</evidence>
<dbReference type="GeneID" id="89975482"/>
<feature type="coiled-coil region" evidence="1">
    <location>
        <begin position="175"/>
        <end position="209"/>
    </location>
</feature>